<feature type="region of interest" description="Disordered" evidence="1">
    <location>
        <begin position="244"/>
        <end position="268"/>
    </location>
</feature>
<evidence type="ECO:0000313" key="3">
    <source>
        <dbReference type="Proteomes" id="UP001500635"/>
    </source>
</evidence>
<accession>A0ABP8J591</accession>
<protein>
    <submittedName>
        <fullName evidence="2">DUF3710 domain-containing protein</fullName>
    </submittedName>
</protein>
<name>A0ABP8J591_9ACTN</name>
<organism evidence="2 3">
    <name type="scientific">Tsukamurella soli</name>
    <dbReference type="NCBI Taxonomy" id="644556"/>
    <lineage>
        <taxon>Bacteria</taxon>
        <taxon>Bacillati</taxon>
        <taxon>Actinomycetota</taxon>
        <taxon>Actinomycetes</taxon>
        <taxon>Mycobacteriales</taxon>
        <taxon>Tsukamurellaceae</taxon>
        <taxon>Tsukamurella</taxon>
    </lineage>
</organism>
<dbReference type="RefSeq" id="WP_344990893.1">
    <property type="nucleotide sequence ID" value="NZ_BAABFR010000007.1"/>
</dbReference>
<sequence length="268" mass="27846">MAFGRRKSHKPAGAATSAKSSVDPYSGIGQPERVVHTPAPATVATKSLGSGEGPYDLAELVDTATLLDGRLDLGALVLALPPEAQLQVEMGPDGAPAGVHIDTPVGRVTPGAFAAPKSGGLWREVVGEIADSLRSNGAQVTIEDGHWGREIVGRSPGAVVRFIGVDGPRWMVRFVVTAPEGMADQAAQIARTMLAETVVRRGTDPQPARDHLDIQLPADLVAHLQATIAQQQAEAAAAAAAQAPAALRQPNQDRLTRGSALSRLQQGL</sequence>
<evidence type="ECO:0000313" key="2">
    <source>
        <dbReference type="EMBL" id="GAA4385326.1"/>
    </source>
</evidence>
<reference evidence="3" key="1">
    <citation type="journal article" date="2019" name="Int. J. Syst. Evol. Microbiol.">
        <title>The Global Catalogue of Microorganisms (GCM) 10K type strain sequencing project: providing services to taxonomists for standard genome sequencing and annotation.</title>
        <authorList>
            <consortium name="The Broad Institute Genomics Platform"/>
            <consortium name="The Broad Institute Genome Sequencing Center for Infectious Disease"/>
            <person name="Wu L."/>
            <person name="Ma J."/>
        </authorList>
    </citation>
    <scope>NUCLEOTIDE SEQUENCE [LARGE SCALE GENOMIC DNA]</scope>
    <source>
        <strain evidence="3">JCM 17688</strain>
    </source>
</reference>
<dbReference type="Proteomes" id="UP001500635">
    <property type="component" value="Unassembled WGS sequence"/>
</dbReference>
<dbReference type="EMBL" id="BAABFR010000007">
    <property type="protein sequence ID" value="GAA4385326.1"/>
    <property type="molecule type" value="Genomic_DNA"/>
</dbReference>
<feature type="region of interest" description="Disordered" evidence="1">
    <location>
        <begin position="1"/>
        <end position="39"/>
    </location>
</feature>
<proteinExistence type="predicted"/>
<gene>
    <name evidence="2" type="ORF">GCM10023147_06930</name>
</gene>
<keyword evidence="3" id="KW-1185">Reference proteome</keyword>
<dbReference type="Pfam" id="PF12502">
    <property type="entry name" value="DUF3710"/>
    <property type="match status" value="1"/>
</dbReference>
<comment type="caution">
    <text evidence="2">The sequence shown here is derived from an EMBL/GenBank/DDBJ whole genome shotgun (WGS) entry which is preliminary data.</text>
</comment>
<feature type="compositionally biased region" description="Basic residues" evidence="1">
    <location>
        <begin position="1"/>
        <end position="10"/>
    </location>
</feature>
<evidence type="ECO:0000256" key="1">
    <source>
        <dbReference type="SAM" id="MobiDB-lite"/>
    </source>
</evidence>
<dbReference type="InterPro" id="IPR022183">
    <property type="entry name" value="DUF3710"/>
</dbReference>